<accession>A0A432XBP0</accession>
<gene>
    <name evidence="1" type="ORF">CWE24_12305</name>
</gene>
<dbReference type="STRING" id="519452.SAMN04488139_0005"/>
<evidence type="ECO:0000313" key="1">
    <source>
        <dbReference type="EMBL" id="RUO46070.1"/>
    </source>
</evidence>
<dbReference type="Proteomes" id="UP000286985">
    <property type="component" value="Unassembled WGS sequence"/>
</dbReference>
<dbReference type="RefSeq" id="WP_092842047.1">
    <property type="nucleotide sequence ID" value="NZ_FPCF01000010.1"/>
</dbReference>
<name>A0A432XBP0_9GAMM</name>
<comment type="caution">
    <text evidence="1">The sequence shown here is derived from an EMBL/GenBank/DDBJ whole genome shotgun (WGS) entry which is preliminary data.</text>
</comment>
<keyword evidence="2" id="KW-1185">Reference proteome</keyword>
<organism evidence="1 2">
    <name type="scientific">Pseudidiomarina donghaiensis</name>
    <dbReference type="NCBI Taxonomy" id="519452"/>
    <lineage>
        <taxon>Bacteria</taxon>
        <taxon>Pseudomonadati</taxon>
        <taxon>Pseudomonadota</taxon>
        <taxon>Gammaproteobacteria</taxon>
        <taxon>Alteromonadales</taxon>
        <taxon>Idiomarinaceae</taxon>
        <taxon>Pseudidiomarina</taxon>
    </lineage>
</organism>
<dbReference type="EMBL" id="PIPU01000009">
    <property type="protein sequence ID" value="RUO46070.1"/>
    <property type="molecule type" value="Genomic_DNA"/>
</dbReference>
<sequence>MNKSDTPLFNTSQQRALAALGLPLWQKRTNDASQATAESCYRLGHWLIIVSQPLAVSKPQWLSDLALVLDTPLASLAEISSRQKADWPSQQQLHVHIDSTGMIEAQCKRDLWQRILGH</sequence>
<evidence type="ECO:0000313" key="2">
    <source>
        <dbReference type="Proteomes" id="UP000286985"/>
    </source>
</evidence>
<protein>
    <submittedName>
        <fullName evidence="1">Uncharacterized protein</fullName>
    </submittedName>
</protein>
<dbReference type="OrthoDB" id="6238242at2"/>
<dbReference type="AlphaFoldDB" id="A0A432XBP0"/>
<reference evidence="2" key="1">
    <citation type="journal article" date="2018" name="Front. Microbiol.">
        <title>Genome-Based Analysis Reveals the Taxonomy and Diversity of the Family Idiomarinaceae.</title>
        <authorList>
            <person name="Liu Y."/>
            <person name="Lai Q."/>
            <person name="Shao Z."/>
        </authorList>
    </citation>
    <scope>NUCLEOTIDE SEQUENCE [LARGE SCALE GENOMIC DNA]</scope>
    <source>
        <strain evidence="2">908033</strain>
    </source>
</reference>
<proteinExistence type="predicted"/>